<comment type="caution">
    <text evidence="2">The sequence shown here is derived from an EMBL/GenBank/DDBJ whole genome shotgun (WGS) entry which is preliminary data.</text>
</comment>
<organism evidence="2 3">
    <name type="scientific">Sulfitobacter aestuariivivens</name>
    <dbReference type="NCBI Taxonomy" id="2766981"/>
    <lineage>
        <taxon>Bacteria</taxon>
        <taxon>Pseudomonadati</taxon>
        <taxon>Pseudomonadota</taxon>
        <taxon>Alphaproteobacteria</taxon>
        <taxon>Rhodobacterales</taxon>
        <taxon>Roseobacteraceae</taxon>
        <taxon>Sulfitobacter</taxon>
    </lineage>
</organism>
<sequence>MAALLFVLAGCLGIMASLFGAILFDLSWSAAFTLYMTLGIGLPALCFAIRLRPTLQQAAPQSA</sequence>
<proteinExistence type="predicted"/>
<dbReference type="EMBL" id="JACTAG010000003">
    <property type="protein sequence ID" value="MBD3665886.1"/>
    <property type="molecule type" value="Genomic_DNA"/>
</dbReference>
<dbReference type="RefSeq" id="WP_191076920.1">
    <property type="nucleotide sequence ID" value="NZ_JACTAG010000003.1"/>
</dbReference>
<keyword evidence="1" id="KW-0812">Transmembrane</keyword>
<name>A0A927D7L3_9RHOB</name>
<keyword evidence="3" id="KW-1185">Reference proteome</keyword>
<evidence type="ECO:0000313" key="2">
    <source>
        <dbReference type="EMBL" id="MBD3665886.1"/>
    </source>
</evidence>
<dbReference type="Proteomes" id="UP000635142">
    <property type="component" value="Unassembled WGS sequence"/>
</dbReference>
<gene>
    <name evidence="2" type="ORF">H9Q16_18265</name>
</gene>
<protein>
    <submittedName>
        <fullName evidence="2">Uncharacterized protein</fullName>
    </submittedName>
</protein>
<dbReference type="AlphaFoldDB" id="A0A927D7L3"/>
<reference evidence="2" key="1">
    <citation type="submission" date="2020-08" db="EMBL/GenBank/DDBJ databases">
        <title>Sulfitobacter aestuariivivens sp. nov., isolated from a tidal flat.</title>
        <authorList>
            <person name="Park S."/>
            <person name="Yoon J.-H."/>
        </authorList>
    </citation>
    <scope>NUCLEOTIDE SEQUENCE</scope>
    <source>
        <strain evidence="2">TSTF-M16</strain>
    </source>
</reference>
<evidence type="ECO:0000256" key="1">
    <source>
        <dbReference type="SAM" id="Phobius"/>
    </source>
</evidence>
<feature type="transmembrane region" description="Helical" evidence="1">
    <location>
        <begin position="30"/>
        <end position="49"/>
    </location>
</feature>
<keyword evidence="1" id="KW-0472">Membrane</keyword>
<accession>A0A927D7L3</accession>
<keyword evidence="1" id="KW-1133">Transmembrane helix</keyword>
<evidence type="ECO:0000313" key="3">
    <source>
        <dbReference type="Proteomes" id="UP000635142"/>
    </source>
</evidence>